<evidence type="ECO:0000313" key="2">
    <source>
        <dbReference type="Proteomes" id="UP001163321"/>
    </source>
</evidence>
<name>A0ACC0VGQ3_9STRA</name>
<proteinExistence type="predicted"/>
<keyword evidence="2" id="KW-1185">Reference proteome</keyword>
<protein>
    <submittedName>
        <fullName evidence="1">Uncharacterized protein</fullName>
    </submittedName>
</protein>
<accession>A0ACC0VGQ3</accession>
<sequence>MVSTRPHSSPKEASRKPQREQAVQRKGPAPTQSEQTPQRNGPAPPSPEQAAQRKGPAPPPRTVPDDCLFRASLQRLADAQATDVDRRFAALAPLPTPVEPELCTRMWIPAGKLTAENNIHEILQSLASDTQPEVWRQSRAHLRDFSRIPHQGISFVCTSDDALRRLGGVKLKVCDNDVTIRKHSSYDKLYYVDLLRLPADVPDMAIYDWFVARGSRPILITPRKFKVNSSRGAELSCPEQLFEPNGEPLREITFVEGEKPCFVQHRLRRYNKVTPPSLRPKPRSPSEISDTCMDSAADDTPSRPSSDMEASPSTTSQPVQPTPPAEESFPIIPSPGPDPSTQQVPDLSRRIILGSVDATAAPLWQLVQHSQYGVINRKGPKFLEPDNIQSCELRLDDADPNSLVYSIPVMPNIYNILQDDGYDPTLPPDVDLSPAVHDQDDDMTTPISGFSADSPLLPYEAQARELKAVRKIPIKADQVTIQELQAIIDEFLQTELQNYQAHDDVLAAIQVQPAYFRRLFSLSNEFQERVFKVHAVYRTVCAEPLQEGENVVVHERLSTRFKLDSNDLSTVFSQMFPAKDRLHAALNSAISDLFLMIFAPGIYFDPIKIQALLPDCLPPKRVRLSPFLTWRDVNLLCLTKSDAVQIFTSDPRTPPHTCLGDQAVLIHVVYAPDEPSHHTPVEFTLHAKNLPRLKKAPWRCSTWLLQVPDVREYLVCSAHALADRIKIFPGTNPGCLLDGHKRSDSIYLRRKWIELRDVDSRCMSAKVTAVNEALDLCNACPTQENLTKCEQARAELAAYRDTIKQRNEAKSLRPTSTSVDVLLVTSSGHRNRTVSVLPSQSSRGRMELSQKIFKKSQMAIDAIGEMSPTSPDLRQPQLVQEYAKAAGLVLNMRKTSIMPFTHHVSQDKLSRLRSSTPLHVLDIGDSTKLLGVLQGATTTATERLNTAIAKMRVRCSIWKYRARTLRGKVVLLQSIILPLFWYTACVTAVSPPILKVLDAIIRNFVHGHDITGPTAASGKFDKGWIYTPVRDGGLGLTPPKKFIQAMHLKCLRDRMVSTNTMCRAPRWILPALELFSTALGSLGEGFDILYANMRGKRWSGLPSFWRTTLRLWAELNDTYGTTNWKPFVQVMPFWYNLHFTFGKANSPLSDVSKPTNSALKSLVFSRLQDYVDRYGTYVTKEILLSLLDVSTFARPSSRTRLVTDTMTRFNLLLPQDGPRYGPMRSPLIESACHDWSLNGMLVINMKNRDFVHLLSTKIPDQEACFTASAATRCALFSPFGGHVEKRTHVGPICSSSIFGREISAPT</sequence>
<comment type="caution">
    <text evidence="1">The sequence shown here is derived from an EMBL/GenBank/DDBJ whole genome shotgun (WGS) entry which is preliminary data.</text>
</comment>
<evidence type="ECO:0000313" key="1">
    <source>
        <dbReference type="EMBL" id="KAI9905580.1"/>
    </source>
</evidence>
<dbReference type="Proteomes" id="UP001163321">
    <property type="component" value="Chromosome 9"/>
</dbReference>
<organism evidence="1 2">
    <name type="scientific">Peronosclerospora sorghi</name>
    <dbReference type="NCBI Taxonomy" id="230839"/>
    <lineage>
        <taxon>Eukaryota</taxon>
        <taxon>Sar</taxon>
        <taxon>Stramenopiles</taxon>
        <taxon>Oomycota</taxon>
        <taxon>Peronosporomycetes</taxon>
        <taxon>Peronosporales</taxon>
        <taxon>Peronosporaceae</taxon>
        <taxon>Peronosclerospora</taxon>
    </lineage>
</organism>
<reference evidence="1 2" key="1">
    <citation type="journal article" date="2022" name="bioRxiv">
        <title>The genome of the oomycete Peronosclerospora sorghi, a cosmopolitan pathogen of maize and sorghum, is inflated with dispersed pseudogenes.</title>
        <authorList>
            <person name="Fletcher K."/>
            <person name="Martin F."/>
            <person name="Isakeit T."/>
            <person name="Cavanaugh K."/>
            <person name="Magill C."/>
            <person name="Michelmore R."/>
        </authorList>
    </citation>
    <scope>NUCLEOTIDE SEQUENCE [LARGE SCALE GENOMIC DNA]</scope>
    <source>
        <strain evidence="1">P6</strain>
    </source>
</reference>
<gene>
    <name evidence="1" type="ORF">PsorP6_013859</name>
</gene>
<dbReference type="EMBL" id="CM047588">
    <property type="protein sequence ID" value="KAI9905580.1"/>
    <property type="molecule type" value="Genomic_DNA"/>
</dbReference>